<dbReference type="Gene3D" id="3.30.160.670">
    <property type="match status" value="1"/>
</dbReference>
<dbReference type="Gene3D" id="2.30.42.10">
    <property type="match status" value="2"/>
</dbReference>
<evidence type="ECO:0000313" key="3">
    <source>
        <dbReference type="Proteomes" id="UP000184480"/>
    </source>
</evidence>
<dbReference type="InterPro" id="IPR025411">
    <property type="entry name" value="DUF4136"/>
</dbReference>
<dbReference type="InterPro" id="IPR001478">
    <property type="entry name" value="PDZ"/>
</dbReference>
<dbReference type="OrthoDB" id="993996at2"/>
<dbReference type="EMBL" id="FQUC01000010">
    <property type="protein sequence ID" value="SHF81104.1"/>
    <property type="molecule type" value="Genomic_DNA"/>
</dbReference>
<dbReference type="STRING" id="1346286.SAMN05444362_110100"/>
<keyword evidence="3" id="KW-1185">Reference proteome</keyword>
<gene>
    <name evidence="2" type="ORF">SAMN05444362_110100</name>
</gene>
<dbReference type="InterPro" id="IPR041489">
    <property type="entry name" value="PDZ_6"/>
</dbReference>
<protein>
    <submittedName>
        <fullName evidence="2">PDZ domain (Also known as DHR or GLGF)</fullName>
    </submittedName>
</protein>
<dbReference type="Pfam" id="PF13590">
    <property type="entry name" value="DUF4136"/>
    <property type="match status" value="1"/>
</dbReference>
<dbReference type="Proteomes" id="UP000184480">
    <property type="component" value="Unassembled WGS sequence"/>
</dbReference>
<dbReference type="PROSITE" id="PS50106">
    <property type="entry name" value="PDZ"/>
    <property type="match status" value="1"/>
</dbReference>
<reference evidence="3" key="1">
    <citation type="submission" date="2016-11" db="EMBL/GenBank/DDBJ databases">
        <authorList>
            <person name="Varghese N."/>
            <person name="Submissions S."/>
        </authorList>
    </citation>
    <scope>NUCLEOTIDE SEQUENCE [LARGE SCALE GENOMIC DNA]</scope>
    <source>
        <strain evidence="3">DSM 27370</strain>
    </source>
</reference>
<name>A0A1M5EPN3_9BACT</name>
<dbReference type="SMART" id="SM00228">
    <property type="entry name" value="PDZ"/>
    <property type="match status" value="2"/>
</dbReference>
<dbReference type="InterPro" id="IPR036034">
    <property type="entry name" value="PDZ_sf"/>
</dbReference>
<dbReference type="RefSeq" id="WP_062183676.1">
    <property type="nucleotide sequence ID" value="NZ_BBXL01000022.1"/>
</dbReference>
<feature type="domain" description="PDZ" evidence="1">
    <location>
        <begin position="47"/>
        <end position="80"/>
    </location>
</feature>
<organism evidence="2 3">
    <name type="scientific">Dysgonomonas macrotermitis</name>
    <dbReference type="NCBI Taxonomy" id="1346286"/>
    <lineage>
        <taxon>Bacteria</taxon>
        <taxon>Pseudomonadati</taxon>
        <taxon>Bacteroidota</taxon>
        <taxon>Bacteroidia</taxon>
        <taxon>Bacteroidales</taxon>
        <taxon>Dysgonomonadaceae</taxon>
        <taxon>Dysgonomonas</taxon>
    </lineage>
</organism>
<dbReference type="AlphaFoldDB" id="A0A1M5EPN3"/>
<evidence type="ECO:0000259" key="1">
    <source>
        <dbReference type="PROSITE" id="PS50106"/>
    </source>
</evidence>
<dbReference type="SUPFAM" id="SSF50156">
    <property type="entry name" value="PDZ domain-like"/>
    <property type="match status" value="2"/>
</dbReference>
<dbReference type="Pfam" id="PF17820">
    <property type="entry name" value="PDZ_6"/>
    <property type="match status" value="2"/>
</dbReference>
<sequence length="477" mass="54702">MKKFSLILLFIAITISGIYAQPNRKYRDAGILFEVSNNPNWGYGEPVITHVQPFSSADKAGLKRGDIIMEINGMATYLRNNVTIASWLTGGTERNMTLTVRNINTYFKEFPLETEVRTVNSLSEFDLASAYSFYSIETTNDRSFTLPARVDPNTNVDFSDYHTFDFINEGTSVPDADHYINQQIEQALIERGLVRDTKDPDIIVQSYYSYQPNVKYNASSRSKNQKTWRYDSEIRQMVQVPILSAEDPNAEAKGEYILELGIRFFDRKFISTEKMTQIWDCKTTEYLTEDYALTEYARLHAPLMLMQYPYSVAKTTAKYIVSFKSFNYTGMNFDNKDLKTITTVDENSPAYNAGIRAGAVIESINGVNFKYTKDEIDNGYRRFIIESMKFRNPKTRFIDANGFPDCMLWSVNKYADAANLFKKESLYMPCFSYLYAFQKFVSEKPSKSIQVEIKDGSSKKSITIVPELQTSVTIKAL</sequence>
<proteinExistence type="predicted"/>
<accession>A0A1M5EPN3</accession>
<evidence type="ECO:0000313" key="2">
    <source>
        <dbReference type="EMBL" id="SHF81104.1"/>
    </source>
</evidence>